<feature type="compositionally biased region" description="Polar residues" evidence="1">
    <location>
        <begin position="666"/>
        <end position="677"/>
    </location>
</feature>
<proteinExistence type="predicted"/>
<evidence type="ECO:0000313" key="2">
    <source>
        <dbReference type="EMBL" id="CZS89553.1"/>
    </source>
</evidence>
<accession>A0A1E1JUR0</accession>
<name>A0A1E1JUR0_9HELO</name>
<feature type="compositionally biased region" description="Basic and acidic residues" evidence="1">
    <location>
        <begin position="455"/>
        <end position="476"/>
    </location>
</feature>
<feature type="compositionally biased region" description="Polar residues" evidence="1">
    <location>
        <begin position="684"/>
        <end position="704"/>
    </location>
</feature>
<organism evidence="2 3">
    <name type="scientific">Rhynchosporium graminicola</name>
    <dbReference type="NCBI Taxonomy" id="2792576"/>
    <lineage>
        <taxon>Eukaryota</taxon>
        <taxon>Fungi</taxon>
        <taxon>Dikarya</taxon>
        <taxon>Ascomycota</taxon>
        <taxon>Pezizomycotina</taxon>
        <taxon>Leotiomycetes</taxon>
        <taxon>Helotiales</taxon>
        <taxon>Ploettnerulaceae</taxon>
        <taxon>Rhynchosporium</taxon>
    </lineage>
</organism>
<dbReference type="Proteomes" id="UP000178129">
    <property type="component" value="Unassembled WGS sequence"/>
</dbReference>
<dbReference type="EMBL" id="FJUW01000003">
    <property type="protein sequence ID" value="CZS89553.1"/>
    <property type="molecule type" value="Genomic_DNA"/>
</dbReference>
<reference evidence="3" key="1">
    <citation type="submission" date="2016-03" db="EMBL/GenBank/DDBJ databases">
        <authorList>
            <person name="Ploux O."/>
        </authorList>
    </citation>
    <scope>NUCLEOTIDE SEQUENCE [LARGE SCALE GENOMIC DNA]</scope>
    <source>
        <strain evidence="3">UK7</strain>
    </source>
</reference>
<evidence type="ECO:0000313" key="3">
    <source>
        <dbReference type="Proteomes" id="UP000178129"/>
    </source>
</evidence>
<evidence type="ECO:0000256" key="1">
    <source>
        <dbReference type="SAM" id="MobiDB-lite"/>
    </source>
</evidence>
<protein>
    <submittedName>
        <fullName evidence="2">Uncharacterized protein</fullName>
    </submittedName>
</protein>
<dbReference type="InParanoid" id="A0A1E1JUR0"/>
<feature type="region of interest" description="Disordered" evidence="1">
    <location>
        <begin position="452"/>
        <end position="476"/>
    </location>
</feature>
<dbReference type="STRING" id="914237.A0A1E1JUR0"/>
<gene>
    <name evidence="2" type="ORF">RCO7_02531</name>
</gene>
<sequence>MATTVVQATEHVLVESATAVASKLGAVAAAEFKTIEKGIAQEVVSATDDDASNILDKIEGAVEVVLDEVVEGAEHVVEAVKQHPELIAEGALAAAIGVASLVQPELMVGGIAIIGKMASDSAKKTVTEIASTEGEKVVKAISKNLADDAKIEAEKDKLQAEEKKKAEGGEVAIDEAPKITAVTDAKAASSEKAIAVEVQKPAVNGAKADSGEKTIAVEVQKSAAKPDEGTAPEKDAAPVELKITIGSDGQIKAVSQSIAEEGKPVEKTAGATVAEKTVVVSPVTQGTDAPVQNSPLLTKDETAVAEAKKSIPENKALPVTEVPTGAKSETKITNPEQLSIPVPVPKEISILSTQEMLPVIENVSAVGSAATDLAPKTVEIKAADLPPVSKAADSTVTKVEGEDVQPRILAELGIVHTDVVEKSVKNTTTPVQENSVASATEEAEESFVQQLLHRSNSEERNLPVGKADRDAGEDHLVQQQASVESVPGIKKEANVLNTVISPADESTSESRQPIETISLEKAAPVGVANSQAESKIDAATKPTTQDIPEKIQASTDLKEPVASSIASHAKELAESALQNSSTETGPTLVTATASVTNITKTMVKTVEEPSSSSIKMVHTLALHLPVPPAVVPLEVKDVPIESTPELVAQRITEPVLQEQAIPATVQSTTKPKANQVSPVEDTAATATVPTLPETSPSPITTVPTRPTHVKRGSVIGSIGKFLWPFGGAPTTAKDSTVQVSPVKDANEVESQAPGSQIIAPGLGSTKAVSTVGVTQTLAMPTAA</sequence>
<comment type="caution">
    <text evidence="2">The sequence shown here is derived from an EMBL/GenBank/DDBJ whole genome shotgun (WGS) entry which is preliminary data.</text>
</comment>
<feature type="region of interest" description="Disordered" evidence="1">
    <location>
        <begin position="524"/>
        <end position="547"/>
    </location>
</feature>
<keyword evidence="3" id="KW-1185">Reference proteome</keyword>
<dbReference type="AlphaFoldDB" id="A0A1E1JUR0"/>
<feature type="region of interest" description="Disordered" evidence="1">
    <location>
        <begin position="666"/>
        <end position="707"/>
    </location>
</feature>